<dbReference type="EMBL" id="OZ034817">
    <property type="protein sequence ID" value="CAL1384032.1"/>
    <property type="molecule type" value="Genomic_DNA"/>
</dbReference>
<dbReference type="GO" id="GO:0004252">
    <property type="term" value="F:serine-type endopeptidase activity"/>
    <property type="evidence" value="ECO:0007669"/>
    <property type="project" value="InterPro"/>
</dbReference>
<dbReference type="Gene3D" id="3.40.50.200">
    <property type="entry name" value="Peptidase S8/S53 domain"/>
    <property type="match status" value="1"/>
</dbReference>
<dbReference type="AlphaFoldDB" id="A0AAV2EEA7"/>
<dbReference type="GO" id="GO:0006508">
    <property type="term" value="P:proteolysis"/>
    <property type="evidence" value="ECO:0007669"/>
    <property type="project" value="InterPro"/>
</dbReference>
<protein>
    <submittedName>
        <fullName evidence="5">Uncharacterized protein</fullName>
    </submittedName>
</protein>
<evidence type="ECO:0000313" key="6">
    <source>
        <dbReference type="Proteomes" id="UP001497516"/>
    </source>
</evidence>
<comment type="similarity">
    <text evidence="2">Belongs to the peptidase S8 family.</text>
</comment>
<organism evidence="5 6">
    <name type="scientific">Linum trigynum</name>
    <dbReference type="NCBI Taxonomy" id="586398"/>
    <lineage>
        <taxon>Eukaryota</taxon>
        <taxon>Viridiplantae</taxon>
        <taxon>Streptophyta</taxon>
        <taxon>Embryophyta</taxon>
        <taxon>Tracheophyta</taxon>
        <taxon>Spermatophyta</taxon>
        <taxon>Magnoliopsida</taxon>
        <taxon>eudicotyledons</taxon>
        <taxon>Gunneridae</taxon>
        <taxon>Pentapetalae</taxon>
        <taxon>rosids</taxon>
        <taxon>fabids</taxon>
        <taxon>Malpighiales</taxon>
        <taxon>Linaceae</taxon>
        <taxon>Linum</taxon>
    </lineage>
</organism>
<evidence type="ECO:0000256" key="3">
    <source>
        <dbReference type="ARBA" id="ARBA00022729"/>
    </source>
</evidence>
<evidence type="ECO:0000313" key="5">
    <source>
        <dbReference type="EMBL" id="CAL1384032.1"/>
    </source>
</evidence>
<reference evidence="5 6" key="1">
    <citation type="submission" date="2024-04" db="EMBL/GenBank/DDBJ databases">
        <authorList>
            <person name="Fracassetti M."/>
        </authorList>
    </citation>
    <scope>NUCLEOTIDE SEQUENCE [LARGE SCALE GENOMIC DNA]</scope>
</reference>
<dbReference type="GO" id="GO:0005576">
    <property type="term" value="C:extracellular region"/>
    <property type="evidence" value="ECO:0007669"/>
    <property type="project" value="UniProtKB-SubCell"/>
</dbReference>
<dbReference type="InterPro" id="IPR045051">
    <property type="entry name" value="SBT"/>
</dbReference>
<dbReference type="PANTHER" id="PTHR10795">
    <property type="entry name" value="PROPROTEIN CONVERTASE SUBTILISIN/KEXIN"/>
    <property type="match status" value="1"/>
</dbReference>
<comment type="subcellular location">
    <subcellularLocation>
        <location evidence="1">Secreted</location>
    </subcellularLocation>
</comment>
<evidence type="ECO:0000256" key="2">
    <source>
        <dbReference type="ARBA" id="ARBA00011073"/>
    </source>
</evidence>
<feature type="chain" id="PRO_5043954284" evidence="4">
    <location>
        <begin position="19"/>
        <end position="113"/>
    </location>
</feature>
<feature type="signal peptide" evidence="4">
    <location>
        <begin position="1"/>
        <end position="18"/>
    </location>
</feature>
<accession>A0AAV2EEA7</accession>
<gene>
    <name evidence="5" type="ORF">LTRI10_LOCUS25267</name>
</gene>
<keyword evidence="6" id="KW-1185">Reference proteome</keyword>
<name>A0AAV2EEA7_9ROSI</name>
<proteinExistence type="inferred from homology"/>
<keyword evidence="3 4" id="KW-0732">Signal</keyword>
<evidence type="ECO:0000256" key="1">
    <source>
        <dbReference type="ARBA" id="ARBA00004613"/>
    </source>
</evidence>
<evidence type="ECO:0000256" key="4">
    <source>
        <dbReference type="SAM" id="SignalP"/>
    </source>
</evidence>
<dbReference type="Proteomes" id="UP001497516">
    <property type="component" value="Chromosome 4"/>
</dbReference>
<sequence>MTITEFLLLLFIVSQVVSTAVGLKVEGASYYDIAAGTTKGGSEPSAGIAVYKVCSYNFCLGSLTLTAFDAAVADGMDIIFLSLSLAYELLSDFLQDPAAIGTFHIMEHGIMVV</sequence>
<dbReference type="SUPFAM" id="SSF52743">
    <property type="entry name" value="Subtilisin-like"/>
    <property type="match status" value="1"/>
</dbReference>
<dbReference type="InterPro" id="IPR036852">
    <property type="entry name" value="Peptidase_S8/S53_dom_sf"/>
</dbReference>